<keyword evidence="2" id="KW-1185">Reference proteome</keyword>
<organism evidence="1 2">
    <name type="scientific">Desmonostoc muscorum LEGE 12446</name>
    <dbReference type="NCBI Taxonomy" id="1828758"/>
    <lineage>
        <taxon>Bacteria</taxon>
        <taxon>Bacillati</taxon>
        <taxon>Cyanobacteriota</taxon>
        <taxon>Cyanophyceae</taxon>
        <taxon>Nostocales</taxon>
        <taxon>Nostocaceae</taxon>
        <taxon>Desmonostoc</taxon>
    </lineage>
</organism>
<name>A0A8J7DF43_DESMC</name>
<dbReference type="Pfam" id="PF13384">
    <property type="entry name" value="HTH_23"/>
    <property type="match status" value="1"/>
</dbReference>
<evidence type="ECO:0000313" key="2">
    <source>
        <dbReference type="Proteomes" id="UP000622533"/>
    </source>
</evidence>
<dbReference type="Proteomes" id="UP000622533">
    <property type="component" value="Unassembled WGS sequence"/>
</dbReference>
<evidence type="ECO:0000313" key="1">
    <source>
        <dbReference type="EMBL" id="MBE9025335.1"/>
    </source>
</evidence>
<accession>A0A8J7DF43</accession>
<reference evidence="1" key="1">
    <citation type="submission" date="2020-10" db="EMBL/GenBank/DDBJ databases">
        <authorList>
            <person name="Castelo-Branco R."/>
            <person name="Eusebio N."/>
            <person name="Adriana R."/>
            <person name="Vieira A."/>
            <person name="Brugerolle De Fraissinette N."/>
            <person name="Rezende De Castro R."/>
            <person name="Schneider M.P."/>
            <person name="Vasconcelos V."/>
            <person name="Leao P.N."/>
        </authorList>
    </citation>
    <scope>NUCLEOTIDE SEQUENCE</scope>
    <source>
        <strain evidence="1">LEGE 12446</strain>
    </source>
</reference>
<gene>
    <name evidence="1" type="ORF">IQ276_23810</name>
</gene>
<dbReference type="AlphaFoldDB" id="A0A8J7DF43"/>
<dbReference type="EMBL" id="JADEXS010000398">
    <property type="protein sequence ID" value="MBE9025335.1"/>
    <property type="molecule type" value="Genomic_DNA"/>
</dbReference>
<protein>
    <submittedName>
        <fullName evidence="1">Helix-turn-helix domain-containing protein</fullName>
    </submittedName>
</protein>
<proteinExistence type="predicted"/>
<comment type="caution">
    <text evidence="1">The sequence shown here is derived from an EMBL/GenBank/DDBJ whole genome shotgun (WGS) entry which is preliminary data.</text>
</comment>
<sequence>MVAAHLDIHEHTVRATLRRWENLGLSRLWEAP</sequence>